<name>T0PXI4_SAPDV</name>
<evidence type="ECO:0000259" key="1">
    <source>
        <dbReference type="Pfam" id="PF22998"/>
    </source>
</evidence>
<dbReference type="Proteomes" id="UP000030762">
    <property type="component" value="Unassembled WGS sequence"/>
</dbReference>
<dbReference type="InterPro" id="IPR053013">
    <property type="entry name" value="LAT"/>
</dbReference>
<gene>
    <name evidence="2" type="ORF">SDRG_12099</name>
</gene>
<dbReference type="InParanoid" id="T0PXI4"/>
<dbReference type="OrthoDB" id="2020070at2759"/>
<protein>
    <recommendedName>
        <fullName evidence="1">LYC1 C-terminal domain-containing protein</fullName>
    </recommendedName>
</protein>
<dbReference type="RefSeq" id="XP_008616381.1">
    <property type="nucleotide sequence ID" value="XM_008618159.1"/>
</dbReference>
<reference evidence="2 3" key="1">
    <citation type="submission" date="2012-04" db="EMBL/GenBank/DDBJ databases">
        <title>The Genome Sequence of Saprolegnia declina VS20.</title>
        <authorList>
            <consortium name="The Broad Institute Genome Sequencing Platform"/>
            <person name="Russ C."/>
            <person name="Nusbaum C."/>
            <person name="Tyler B."/>
            <person name="van West P."/>
            <person name="Dieguez-Uribeondo J."/>
            <person name="de Bruijn I."/>
            <person name="Tripathy S."/>
            <person name="Jiang R."/>
            <person name="Young S.K."/>
            <person name="Zeng Q."/>
            <person name="Gargeya S."/>
            <person name="Fitzgerald M."/>
            <person name="Haas B."/>
            <person name="Abouelleil A."/>
            <person name="Alvarado L."/>
            <person name="Arachchi H.M."/>
            <person name="Berlin A."/>
            <person name="Chapman S.B."/>
            <person name="Goldberg J."/>
            <person name="Griggs A."/>
            <person name="Gujja S."/>
            <person name="Hansen M."/>
            <person name="Howarth C."/>
            <person name="Imamovic A."/>
            <person name="Larimer J."/>
            <person name="McCowen C."/>
            <person name="Montmayeur A."/>
            <person name="Murphy C."/>
            <person name="Neiman D."/>
            <person name="Pearson M."/>
            <person name="Priest M."/>
            <person name="Roberts A."/>
            <person name="Saif S."/>
            <person name="Shea T."/>
            <person name="Sisk P."/>
            <person name="Sykes S."/>
            <person name="Wortman J."/>
            <person name="Nusbaum C."/>
            <person name="Birren B."/>
        </authorList>
    </citation>
    <scope>NUCLEOTIDE SEQUENCE [LARGE SCALE GENOMIC DNA]</scope>
    <source>
        <strain evidence="2 3">VS20</strain>
    </source>
</reference>
<evidence type="ECO:0000313" key="2">
    <source>
        <dbReference type="EMBL" id="EQC30249.1"/>
    </source>
</evidence>
<dbReference type="OMA" id="IWINVEK"/>
<proteinExistence type="predicted"/>
<dbReference type="PANTHER" id="PTHR34815">
    <property type="entry name" value="LYSINE ACETYLTRANSFERASE"/>
    <property type="match status" value="1"/>
</dbReference>
<feature type="domain" description="LYC1 C-terminal" evidence="1">
    <location>
        <begin position="203"/>
        <end position="347"/>
    </location>
</feature>
<dbReference type="GeneID" id="19952826"/>
<keyword evidence="3" id="KW-1185">Reference proteome</keyword>
<organism evidence="2 3">
    <name type="scientific">Saprolegnia diclina (strain VS20)</name>
    <dbReference type="NCBI Taxonomy" id="1156394"/>
    <lineage>
        <taxon>Eukaryota</taxon>
        <taxon>Sar</taxon>
        <taxon>Stramenopiles</taxon>
        <taxon>Oomycota</taxon>
        <taxon>Saprolegniomycetes</taxon>
        <taxon>Saprolegniales</taxon>
        <taxon>Saprolegniaceae</taxon>
        <taxon>Saprolegnia</taxon>
    </lineage>
</organism>
<dbReference type="PANTHER" id="PTHR34815:SF2">
    <property type="entry name" value="N-ACETYLTRANSFERASE DOMAIN-CONTAINING PROTEIN"/>
    <property type="match status" value="1"/>
</dbReference>
<dbReference type="InterPro" id="IPR055100">
    <property type="entry name" value="GNAT_LYC1-like"/>
</dbReference>
<dbReference type="VEuPathDB" id="FungiDB:SDRG_12099"/>
<evidence type="ECO:0000313" key="3">
    <source>
        <dbReference type="Proteomes" id="UP000030762"/>
    </source>
</evidence>
<dbReference type="Gene3D" id="3.40.630.30">
    <property type="match status" value="1"/>
</dbReference>
<sequence>MPPMELRKGSSDQSRQVSVLTYPEWGAPTVSFDEYREREVQFRASKFGQKLVTDYVLVPTTDPDTLDLRGYLEVFAQRCILWPHTAPAPMFAEAFSVASLFTPETHRRQGYGAITLQAFLVREQFDYIVSNLYSDIGTKLYHANGWSPHPSDEIVLPADFDVSQTSTKACAHVVVSAIDSMAALNAIAARDQADMTAGLQPGQVGFLLTAEYIAYFHAKYRYFATHRLGYCDLPTSYGLCVRDAATNALRGYVLWAHNFEDDQLDVLKYRAIGGDAFALILPHLLSEARQWKLASVGLWPTPAMELPFEIARRRTPRSDSLSMLLVQAGAGRAPVTGLEWVANEKYLYA</sequence>
<dbReference type="Pfam" id="PF22998">
    <property type="entry name" value="GNAT_LYC1-like"/>
    <property type="match status" value="1"/>
</dbReference>
<dbReference type="AlphaFoldDB" id="T0PXI4"/>
<dbReference type="EMBL" id="JH767177">
    <property type="protein sequence ID" value="EQC30249.1"/>
    <property type="molecule type" value="Genomic_DNA"/>
</dbReference>
<dbReference type="STRING" id="1156394.T0PXI4"/>
<accession>T0PXI4</accession>